<keyword evidence="2" id="KW-0378">Hydrolase</keyword>
<dbReference type="GO" id="GO:0047372">
    <property type="term" value="F:monoacylglycerol lipase activity"/>
    <property type="evidence" value="ECO:0007669"/>
    <property type="project" value="TreeGrafter"/>
</dbReference>
<reference evidence="3" key="1">
    <citation type="submission" date="2017-09" db="EMBL/GenBank/DDBJ databases">
        <title>FDA dAtabase for Regulatory Grade micrObial Sequences (FDA-ARGOS): Supporting development and validation of Infectious Disease Dx tests.</title>
        <authorList>
            <person name="Minogue T."/>
            <person name="Wolcott M."/>
            <person name="Wasieloski L."/>
            <person name="Aguilar W."/>
            <person name="Moore D."/>
            <person name="Tallon L."/>
            <person name="Sadzewicz L."/>
            <person name="Ott S."/>
            <person name="Zhao X."/>
            <person name="Nagaraj S."/>
            <person name="Vavikolanu K."/>
            <person name="Aluvathingal J."/>
            <person name="Nadendla S."/>
            <person name="Sichtig H."/>
        </authorList>
    </citation>
    <scope>NUCLEOTIDE SEQUENCE [LARGE SCALE GENOMIC DNA]</scope>
    <source>
        <strain evidence="3">FDAARGOS_394</strain>
    </source>
</reference>
<dbReference type="GeneID" id="80800657"/>
<evidence type="ECO:0000313" key="3">
    <source>
        <dbReference type="Proteomes" id="UP000220246"/>
    </source>
</evidence>
<dbReference type="Pfam" id="PF12697">
    <property type="entry name" value="Abhydrolase_6"/>
    <property type="match status" value="1"/>
</dbReference>
<dbReference type="Proteomes" id="UP000220246">
    <property type="component" value="Unassembled WGS sequence"/>
</dbReference>
<dbReference type="InterPro" id="IPR029058">
    <property type="entry name" value="AB_hydrolase_fold"/>
</dbReference>
<sequence>MLPVIFSHANSFPAGTYSLLFQLLERRGMAVQALDRLGHDPRFPVSDNWPHLVEQLAEFVRSQTPKGSEPPYLVGHSLGGFVSVMTAAKYPELARGVLMLDSPLISGWRATTLGVAKRTQLVGSVSPGKVSARRRAQWPTMDEAQSYFHSKRLFTRWHPQVLQDYLTHGLAHGDDGQLRLHFTREVETTIYNTLPHNLGSWLSRNPLRCPVAFIGGRSSREMKQVGMDLTQRITQGRISIQDGTHLFPMEQPESTAASIEAALLNLEFVRNRASH</sequence>
<dbReference type="PANTHER" id="PTHR43798:SF5">
    <property type="entry name" value="MONOACYLGLYCEROL LIPASE ABHD6"/>
    <property type="match status" value="1"/>
</dbReference>
<protein>
    <submittedName>
        <fullName evidence="2">Alpha/beta hydrolase</fullName>
    </submittedName>
</protein>
<name>A0A2A7UTG8_COMTR</name>
<dbReference type="OrthoDB" id="5729753at2"/>
<dbReference type="GO" id="GO:0046464">
    <property type="term" value="P:acylglycerol catabolic process"/>
    <property type="evidence" value="ECO:0007669"/>
    <property type="project" value="TreeGrafter"/>
</dbReference>
<organism evidence="2 3">
    <name type="scientific">Comamonas terrigena</name>
    <dbReference type="NCBI Taxonomy" id="32013"/>
    <lineage>
        <taxon>Bacteria</taxon>
        <taxon>Pseudomonadati</taxon>
        <taxon>Pseudomonadota</taxon>
        <taxon>Betaproteobacteria</taxon>
        <taxon>Burkholderiales</taxon>
        <taxon>Comamonadaceae</taxon>
        <taxon>Comamonas</taxon>
    </lineage>
</organism>
<dbReference type="RefSeq" id="WP_066539233.1">
    <property type="nucleotide sequence ID" value="NZ_DALZQJ010000002.1"/>
</dbReference>
<accession>A0A2A7UTG8</accession>
<dbReference type="EMBL" id="PDEA01000001">
    <property type="protein sequence ID" value="PEH88649.1"/>
    <property type="molecule type" value="Genomic_DNA"/>
</dbReference>
<dbReference type="InterPro" id="IPR000073">
    <property type="entry name" value="AB_hydrolase_1"/>
</dbReference>
<dbReference type="STRING" id="1219032.GCA_001515545_02883"/>
<dbReference type="AlphaFoldDB" id="A0A2A7UTG8"/>
<evidence type="ECO:0000313" key="2">
    <source>
        <dbReference type="EMBL" id="PEH88649.1"/>
    </source>
</evidence>
<keyword evidence="3" id="KW-1185">Reference proteome</keyword>
<gene>
    <name evidence="2" type="ORF">CRM82_08585</name>
</gene>
<proteinExistence type="predicted"/>
<dbReference type="InterPro" id="IPR050266">
    <property type="entry name" value="AB_hydrolase_sf"/>
</dbReference>
<dbReference type="Gene3D" id="3.40.50.1820">
    <property type="entry name" value="alpha/beta hydrolase"/>
    <property type="match status" value="1"/>
</dbReference>
<evidence type="ECO:0000259" key="1">
    <source>
        <dbReference type="Pfam" id="PF12697"/>
    </source>
</evidence>
<dbReference type="PANTHER" id="PTHR43798">
    <property type="entry name" value="MONOACYLGLYCEROL LIPASE"/>
    <property type="match status" value="1"/>
</dbReference>
<comment type="caution">
    <text evidence="2">The sequence shown here is derived from an EMBL/GenBank/DDBJ whole genome shotgun (WGS) entry which is preliminary data.</text>
</comment>
<dbReference type="GO" id="GO:0016020">
    <property type="term" value="C:membrane"/>
    <property type="evidence" value="ECO:0007669"/>
    <property type="project" value="TreeGrafter"/>
</dbReference>
<feature type="domain" description="AB hydrolase-1" evidence="1">
    <location>
        <begin position="4"/>
        <end position="257"/>
    </location>
</feature>
<dbReference type="SUPFAM" id="SSF53474">
    <property type="entry name" value="alpha/beta-Hydrolases"/>
    <property type="match status" value="1"/>
</dbReference>